<dbReference type="KEGG" id="amij:EQM06_05635"/>
<evidence type="ECO:0000313" key="2">
    <source>
        <dbReference type="Proteomes" id="UP000287601"/>
    </source>
</evidence>
<gene>
    <name evidence="1" type="ORF">EQM06_05635</name>
</gene>
<sequence>MADQIYLHSFRKAVDSTYVGFTPNGGSIKPVHVASGVQRCIYGGYNTTMNIKRLALVSDAKGNVPVGSEIETIYATLAAEETIEDGIVEGSVESMRNVMQRLLSADKGVYVVKGLKDDMISFTAGSKYFLTRTSIYEDTGEFIGGIIRSYCPDLANYIKEVLEKADDPISLLFEPVHESSMQVFEKSRHEDIPVFKNMNNSVKWYVNGIKESGECLMENLKQHPNPLTQLRLFNFYCIFQLIRYMAMLEAFYCEENIRPILLDFSGIAPSQSSVARASEMSYTQMHKSINRFYAWGYAQELKEKDYSKAELLASETPIYEENKKASVELDTLWEMAKERAKVCATDDEARLVFGETMYDMLALEASSHPVNCLKILGTAAGILYPPDKMHPNKRFVLSQDILEMILRSTVSPDEILSGSEMTTRLWERFGIIVGGSTFELERLQNSGMLLQIDEDSLERNFTDFATLLESMDFAEVMADGILQIRLGGAD</sequence>
<dbReference type="EMBL" id="CP035281">
    <property type="protein sequence ID" value="QAT42752.1"/>
    <property type="molecule type" value="Genomic_DNA"/>
</dbReference>
<proteinExistence type="predicted"/>
<dbReference type="OrthoDB" id="5169556at2"/>
<dbReference type="AlphaFoldDB" id="A0A410PUX8"/>
<protein>
    <submittedName>
        <fullName evidence="1">Uncharacterized protein</fullName>
    </submittedName>
</protein>
<accession>A0A410PUX8</accession>
<reference evidence="1 2" key="1">
    <citation type="submission" date="2019-01" db="EMBL/GenBank/DDBJ databases">
        <title>Draft genomes of a novel of Aminipila strains.</title>
        <authorList>
            <person name="Ma S."/>
        </authorList>
    </citation>
    <scope>NUCLEOTIDE SEQUENCE [LARGE SCALE GENOMIC DNA]</scope>
    <source>
        <strain evidence="2">JN-39</strain>
    </source>
</reference>
<evidence type="ECO:0000313" key="1">
    <source>
        <dbReference type="EMBL" id="QAT42752.1"/>
    </source>
</evidence>
<keyword evidence="2" id="KW-1185">Reference proteome</keyword>
<dbReference type="Proteomes" id="UP000287601">
    <property type="component" value="Chromosome"/>
</dbReference>
<dbReference type="RefSeq" id="WP_128745401.1">
    <property type="nucleotide sequence ID" value="NZ_CP035281.1"/>
</dbReference>
<name>A0A410PUX8_9FIRM</name>
<organism evidence="1 2">
    <name type="scientific">Aminipila luticellarii</name>
    <dbReference type="NCBI Taxonomy" id="2507160"/>
    <lineage>
        <taxon>Bacteria</taxon>
        <taxon>Bacillati</taxon>
        <taxon>Bacillota</taxon>
        <taxon>Clostridia</taxon>
        <taxon>Peptostreptococcales</taxon>
        <taxon>Anaerovoracaceae</taxon>
        <taxon>Aminipila</taxon>
    </lineage>
</organism>